<dbReference type="OrthoDB" id="8910512at2"/>
<sequence>MSKIPMSVVPALFALTLAGCGGGGGGSNPAPAPAPAPAALTMTSANSKAVAADALENAAGNPAAEAGASLATGVQVEGAGAPSATLQLAAAARKLASLVPAQTPLATGVAINESIPCSGGGTLTISGNVSGGDALVAGDNVTLGATNCRETVDGVLQTMSGSMTLQITSGSMANANVYPFHIVMSMTMNAFSIAGGGVTNRADGDLQLDVTASSATADVTVLSGTSLSSTTTNSLGTRKGTLKNYRQSMTRQGTIVSTDVTATIESTNSRLGTGTVRYDLSTPAPLVSNASTGAYTAGSMKIVGSNSALLVTVSASNTFSVQVDGNGDGTYESSSSATLSELQALL</sequence>
<reference evidence="2 3" key="1">
    <citation type="journal article" date="2014" name="Int. J. Syst. Evol. Microbiol.">
        <title>Ramlibacter solisilvae sp. nov., isolated from forest soil, and emended description of the genus Ramlibacter.</title>
        <authorList>
            <person name="Lee H.J."/>
            <person name="Lee S.H."/>
            <person name="Lee S.S."/>
            <person name="Lee J.S."/>
            <person name="Kim Y."/>
            <person name="Kim S.C."/>
            <person name="Jeon C.O."/>
        </authorList>
    </citation>
    <scope>NUCLEOTIDE SEQUENCE [LARGE SCALE GENOMIC DNA]</scope>
    <source>
        <strain evidence="2 3">5-10</strain>
    </source>
</reference>
<evidence type="ECO:0008006" key="4">
    <source>
        <dbReference type="Google" id="ProtNLM"/>
    </source>
</evidence>
<proteinExistence type="predicted"/>
<evidence type="ECO:0000256" key="1">
    <source>
        <dbReference type="SAM" id="SignalP"/>
    </source>
</evidence>
<organism evidence="2 3">
    <name type="scientific">Ramlibacter tataouinensis</name>
    <dbReference type="NCBI Taxonomy" id="94132"/>
    <lineage>
        <taxon>Bacteria</taxon>
        <taxon>Pseudomonadati</taxon>
        <taxon>Pseudomonadota</taxon>
        <taxon>Betaproteobacteria</taxon>
        <taxon>Burkholderiales</taxon>
        <taxon>Comamonadaceae</taxon>
        <taxon>Ramlibacter</taxon>
    </lineage>
</organism>
<dbReference type="RefSeq" id="WP_061498264.1">
    <property type="nucleotide sequence ID" value="NZ_CP010951.1"/>
</dbReference>
<name>A0A127JSW2_9BURK</name>
<dbReference type="AlphaFoldDB" id="A0A127JSW2"/>
<keyword evidence="3" id="KW-1185">Reference proteome</keyword>
<dbReference type="PROSITE" id="PS51257">
    <property type="entry name" value="PROKAR_LIPOPROTEIN"/>
    <property type="match status" value="1"/>
</dbReference>
<keyword evidence="1" id="KW-0732">Signal</keyword>
<dbReference type="EMBL" id="CP010951">
    <property type="protein sequence ID" value="AMO23009.1"/>
    <property type="molecule type" value="Genomic_DNA"/>
</dbReference>
<feature type="chain" id="PRO_5007449675" description="Lipoprotein" evidence="1">
    <location>
        <begin position="22"/>
        <end position="346"/>
    </location>
</feature>
<feature type="signal peptide" evidence="1">
    <location>
        <begin position="1"/>
        <end position="21"/>
    </location>
</feature>
<dbReference type="Proteomes" id="UP000070433">
    <property type="component" value="Chromosome"/>
</dbReference>
<accession>A0A127JSW2</accession>
<gene>
    <name evidence="2" type="ORF">UC35_09050</name>
</gene>
<dbReference type="PATRIC" id="fig|94132.3.peg.1842"/>
<evidence type="ECO:0000313" key="3">
    <source>
        <dbReference type="Proteomes" id="UP000070433"/>
    </source>
</evidence>
<protein>
    <recommendedName>
        <fullName evidence="4">Lipoprotein</fullName>
    </recommendedName>
</protein>
<evidence type="ECO:0000313" key="2">
    <source>
        <dbReference type="EMBL" id="AMO23009.1"/>
    </source>
</evidence>